<dbReference type="Pfam" id="PF26167">
    <property type="entry name" value="TPR_DDX60"/>
    <property type="match status" value="1"/>
</dbReference>
<reference evidence="10 11" key="1">
    <citation type="journal article" date="2008" name="Nature">
        <title>Genome analysis of the platypus reveals unique signatures of evolution.</title>
        <authorList>
            <person name="Warren W.C."/>
            <person name="Hillier L.W."/>
            <person name="Marshall Graves J.A."/>
            <person name="Birney E."/>
            <person name="Ponting C.P."/>
            <person name="Grutzner F."/>
            <person name="Belov K."/>
            <person name="Miller W."/>
            <person name="Clarke L."/>
            <person name="Chinwalla A.T."/>
            <person name="Yang S.P."/>
            <person name="Heger A."/>
            <person name="Locke D.P."/>
            <person name="Miethke P."/>
            <person name="Waters P.D."/>
            <person name="Veyrunes F."/>
            <person name="Fulton L."/>
            <person name="Fulton B."/>
            <person name="Graves T."/>
            <person name="Wallis J."/>
            <person name="Puente X.S."/>
            <person name="Lopez-Otin C."/>
            <person name="Ordonez G.R."/>
            <person name="Eichler E.E."/>
            <person name="Chen L."/>
            <person name="Cheng Z."/>
            <person name="Deakin J.E."/>
            <person name="Alsop A."/>
            <person name="Thompson K."/>
            <person name="Kirby P."/>
            <person name="Papenfuss A.T."/>
            <person name="Wakefield M.J."/>
            <person name="Olender T."/>
            <person name="Lancet D."/>
            <person name="Huttley G.A."/>
            <person name="Smit A.F."/>
            <person name="Pask A."/>
            <person name="Temple-Smith P."/>
            <person name="Batzer M.A."/>
            <person name="Walker J.A."/>
            <person name="Konkel M.K."/>
            <person name="Harris R.S."/>
            <person name="Whittington C.M."/>
            <person name="Wong E.S."/>
            <person name="Gemmell N.J."/>
            <person name="Buschiazzo E."/>
            <person name="Vargas Jentzsch I.M."/>
            <person name="Merkel A."/>
            <person name="Schmitz J."/>
            <person name="Zemann A."/>
            <person name="Churakov G."/>
            <person name="Kriegs J.O."/>
            <person name="Brosius J."/>
            <person name="Murchison E.P."/>
            <person name="Sachidanandam R."/>
            <person name="Smith C."/>
            <person name="Hannon G.J."/>
            <person name="Tsend-Ayush E."/>
            <person name="McMillan D."/>
            <person name="Attenborough R."/>
            <person name="Rens W."/>
            <person name="Ferguson-Smith M."/>
            <person name="Lefevre C.M."/>
            <person name="Sharp J.A."/>
            <person name="Nicholas K.R."/>
            <person name="Ray D.A."/>
            <person name="Kube M."/>
            <person name="Reinhardt R."/>
            <person name="Pringle T.H."/>
            <person name="Taylor J."/>
            <person name="Jones R.C."/>
            <person name="Nixon B."/>
            <person name="Dacheux J.L."/>
            <person name="Niwa H."/>
            <person name="Sekita Y."/>
            <person name="Huang X."/>
            <person name="Stark A."/>
            <person name="Kheradpour P."/>
            <person name="Kellis M."/>
            <person name="Flicek P."/>
            <person name="Chen Y."/>
            <person name="Webber C."/>
            <person name="Hardison R."/>
            <person name="Nelson J."/>
            <person name="Hallsworth-Pepin K."/>
            <person name="Delehaunty K."/>
            <person name="Markovic C."/>
            <person name="Minx P."/>
            <person name="Feng Y."/>
            <person name="Kremitzki C."/>
            <person name="Mitreva M."/>
            <person name="Glasscock J."/>
            <person name="Wylie T."/>
            <person name="Wohldmann P."/>
            <person name="Thiru P."/>
            <person name="Nhan M.N."/>
            <person name="Pohl C.S."/>
            <person name="Smith S.M."/>
            <person name="Hou S."/>
            <person name="Nefedov M."/>
            <person name="de Jong P.J."/>
            <person name="Renfree M.B."/>
            <person name="Mardis E.R."/>
            <person name="Wilson R.K."/>
        </authorList>
    </citation>
    <scope>NUCLEOTIDE SEQUENCE [LARGE SCALE GENOMIC DNA]</scope>
    <source>
        <strain evidence="10 11">Glennie</strain>
    </source>
</reference>
<evidence type="ECO:0008006" key="12">
    <source>
        <dbReference type="Google" id="ProtNLM"/>
    </source>
</evidence>
<dbReference type="Proteomes" id="UP000002279">
    <property type="component" value="Chromosome 12"/>
</dbReference>
<dbReference type="InterPro" id="IPR011545">
    <property type="entry name" value="DEAD/DEAH_box_helicase_dom"/>
</dbReference>
<proteinExistence type="inferred from homology"/>
<dbReference type="InterPro" id="IPR027417">
    <property type="entry name" value="P-loop_NTPase"/>
</dbReference>
<dbReference type="InterPro" id="IPR055124">
    <property type="entry name" value="PIN-like_DDX60"/>
</dbReference>
<evidence type="ECO:0000313" key="10">
    <source>
        <dbReference type="Ensembl" id="ENSOANP00000046219.1"/>
    </source>
</evidence>
<dbReference type="InterPro" id="IPR052431">
    <property type="entry name" value="SKI2_subfamily_helicases"/>
</dbReference>
<reference evidence="10" key="2">
    <citation type="submission" date="2025-08" db="UniProtKB">
        <authorList>
            <consortium name="Ensembl"/>
        </authorList>
    </citation>
    <scope>IDENTIFICATION</scope>
    <source>
        <strain evidence="10">Glennie</strain>
    </source>
</reference>
<evidence type="ECO:0000313" key="11">
    <source>
        <dbReference type="Proteomes" id="UP000002279"/>
    </source>
</evidence>
<protein>
    <recommendedName>
        <fullName evidence="12">DExD/H-box helicase 60</fullName>
    </recommendedName>
</protein>
<dbReference type="PROSITE" id="PS51194">
    <property type="entry name" value="HELICASE_CTER"/>
    <property type="match status" value="1"/>
</dbReference>
<dbReference type="CDD" id="cd18025">
    <property type="entry name" value="DEXHc_DDX60"/>
    <property type="match status" value="1"/>
</dbReference>
<dbReference type="InterPro" id="IPR001650">
    <property type="entry name" value="Helicase_C-like"/>
</dbReference>
<evidence type="ECO:0000256" key="2">
    <source>
        <dbReference type="ARBA" id="ARBA00022741"/>
    </source>
</evidence>
<dbReference type="Ensembl" id="ENSOANT00000068996.1">
    <property type="protein sequence ID" value="ENSOANP00000046219.1"/>
    <property type="gene ID" value="ENSOANG00000028702.2"/>
</dbReference>
<dbReference type="OMA" id="EVHCISA"/>
<dbReference type="KEGG" id="oaa:100077504"/>
<reference evidence="10" key="3">
    <citation type="submission" date="2025-09" db="UniProtKB">
        <authorList>
            <consortium name="Ensembl"/>
        </authorList>
    </citation>
    <scope>IDENTIFICATION</scope>
    <source>
        <strain evidence="10">Glennie</strain>
    </source>
</reference>
<comment type="similarity">
    <text evidence="1">Belongs to the helicase family.</text>
</comment>
<evidence type="ECO:0000256" key="1">
    <source>
        <dbReference type="ARBA" id="ARBA00008708"/>
    </source>
</evidence>
<dbReference type="FunFam" id="3.40.50.300:FF:001039">
    <property type="entry name" value="ATP-dependent RNA helicase DDX60"/>
    <property type="match status" value="1"/>
</dbReference>
<dbReference type="GO" id="GO:0016787">
    <property type="term" value="F:hydrolase activity"/>
    <property type="evidence" value="ECO:0007669"/>
    <property type="project" value="UniProtKB-KW"/>
</dbReference>
<keyword evidence="4" id="KW-0347">Helicase</keyword>
<evidence type="ECO:0000259" key="9">
    <source>
        <dbReference type="PROSITE" id="PS51194"/>
    </source>
</evidence>
<dbReference type="GO" id="GO:0005524">
    <property type="term" value="F:ATP binding"/>
    <property type="evidence" value="ECO:0007669"/>
    <property type="project" value="UniProtKB-KW"/>
</dbReference>
<dbReference type="SMART" id="SM00487">
    <property type="entry name" value="DEXDc"/>
    <property type="match status" value="1"/>
</dbReference>
<feature type="domain" description="Helicase C-terminal" evidence="9">
    <location>
        <begin position="1272"/>
        <end position="1437"/>
    </location>
</feature>
<dbReference type="SUPFAM" id="SSF52540">
    <property type="entry name" value="P-loop containing nucleoside triphosphate hydrolases"/>
    <property type="match status" value="1"/>
</dbReference>
<dbReference type="GO" id="GO:0003676">
    <property type="term" value="F:nucleic acid binding"/>
    <property type="evidence" value="ECO:0007669"/>
    <property type="project" value="InterPro"/>
</dbReference>
<keyword evidence="5" id="KW-0067">ATP-binding</keyword>
<dbReference type="GO" id="GO:0005737">
    <property type="term" value="C:cytoplasm"/>
    <property type="evidence" value="ECO:0000318"/>
    <property type="project" value="GO_Central"/>
</dbReference>
<dbReference type="Pfam" id="PF00271">
    <property type="entry name" value="Helicase_C"/>
    <property type="match status" value="1"/>
</dbReference>
<evidence type="ECO:0000256" key="3">
    <source>
        <dbReference type="ARBA" id="ARBA00022801"/>
    </source>
</evidence>
<dbReference type="InParanoid" id="A0A6I8P133"/>
<keyword evidence="6" id="KW-0175">Coiled coil</keyword>
<dbReference type="InterPro" id="IPR059032">
    <property type="entry name" value="WHD_DDX60"/>
</dbReference>
<dbReference type="RefSeq" id="XP_028932416.1">
    <property type="nucleotide sequence ID" value="XM_029076583.1"/>
</dbReference>
<sequence>MASGEAALEEDVNNVQSDADEDSEPEEIFSSFGDSKASGTPEYGGKSQPDSEADRGDCEGTEANSEMPNPDQSKDITFLKKLSCNIEETLSQAKYISLLKDFVDSEFFLIDGDSLFLTGLFNKTFKSGQHLHFFYLIERFLDDFSQKGVKYVIVFFKDVENMYQSLHTRFLRTALIQHLKHNTEVTISTDFSNCLSPEWEIFLKESFPYFIIVSDVGMTKQQTDYLNIFISHTLGKKINVVLTSGQESDILRAYGYHIQSSPKHRKFFSEHQEELQDACESIIQHFSKTQDSEIHLKQHLDAIQKEVHQTLPPLNKLWPEGADIRRIVCILSCSVGLKTYGDMLKDADVFEKLNESTENDNPKESREALSLQAVADLYRMHCLCVALLLHLPLPQRARSRITGYVWKKSLSPFLRMKYRCEFVILKQLNAMSDWKVDFTYLPDLSDNLLWQNIAHYYEVDSCQGLNLELGDKILKEYQNLWSVVLKLSGNCDFGGPIPVRNTSEAFLREKPEAGETKEEIPKLGLIPMESSIVNDYAGDVLKSLPFLSSDDPAINSLIKEKEFDELTQWNFSRSLSDDYERTKRSQDVNTKDPKERRGIQKLQSFYQLLGQSMPGSRSTRIVSQVAVATKANPADKKKAKLPRKKADIIAEENLKVQKAKVENKEQEQWSTLCGSIEKEIKTNFAGGLKRLETFLKTCQSQSVKFLAEVVGLDACFKAWVEHCRKSEEKSKDLDIAVQVMQRIHTIYGKYQEHLQKTHLQKLAKYLKYLGFDNLACSLSSQIMEKGSDKEISKYSVQMGAARFQLQQMGHHLFRDERSDPDPRVQYFIPDTWQRELLDVVDNNESALIVAPTSSGKTYASYYCMEKVLKESDEGVVVYVSPSKALINQVVATIYNQFTKSLPHGLVIYGVFTRDYRTDAMNCQILVTVPECLEILLLAPQHQQWAQKIRYVIFDEVHCLGGEIGADVWEHILVMIRCPFLALSATISNPKHLTEWLQLVKRYWQNVENTTESSVSANALKGSKKQKVQKAEKKSHRVRLVQYEERYNDLEKYVCSLKNDDFAIDHYHPFAALTVNHIEKYGIPSDLAFSPRESIQLYDVMADIWQEWPRAQELHPEEYSAFKNKVVITKADAKNYERELKKEITSWIELGHREKVNQLLEYLKPQVDDNPENEKVKFARFVEKLKEIDKLPAIFFMFQISSVRDFAKIVSQYLEEKQKNKQDSNVEKQEQYLKEKIKKLEKSMEKTRSALEKGSPSNKLESTIVTFENERSQLEEKLAKLTEIPPDCTFANSKAVDNETWTKIFSRLKYSANGKVLTDLALRGIGYHHEFMRIRERQVVEMLFRLGYIKVVTATGTLALGINMPCKSVVFPQDSVFLDSLNYRQMSGRAGRRGEDLIGNVFFYDIPLPKVGQLLKSNVPLLKGQFPLNISLVLRLMLLAAKADDKEDAKAKVLSVLQHPLMAFRKEKITELLKVYFIFSLQFLIKEGYLDQECNPRGFSELVASLHKHKPSNFVFVSFLERGLFHKLCKPTQEGSKVFSEDIMETLVLILANLFGRQYLPSSTVCQSEEFLGDLPEDFAAAVEEYNSKIQKNFGYFLLTVSKLADMKQECKLPLSGIDFAGTEFKDSELASHLLSGKESRTAVSPFACLSELVDQDLFDTSVVNDAILRTVGVSSSSAPVFYLKKFDEHGRRCPLSAYALDFYRQGSLEFLTQEMWDLLKNFTHLINSIRTSLEELCENEDDNVLLAFKQLSDSYSEKFSKV</sequence>
<dbReference type="PANTHER" id="PTHR44533">
    <property type="entry name" value="DEAD/H RNA HELICASE, PUTATIVE-RELATED"/>
    <property type="match status" value="1"/>
</dbReference>
<dbReference type="Bgee" id="ENSOANG00000028702">
    <property type="expression patterns" value="Expressed in fibroblast and 8 other cell types or tissues"/>
</dbReference>
<feature type="domain" description="Helicase ATP-binding" evidence="8">
    <location>
        <begin position="837"/>
        <end position="1004"/>
    </location>
</feature>
<dbReference type="Pfam" id="PF23002">
    <property type="entry name" value="PIN-like_DDX60"/>
    <property type="match status" value="1"/>
</dbReference>
<dbReference type="Gene3D" id="3.40.50.300">
    <property type="entry name" value="P-loop containing nucleotide triphosphate hydrolases"/>
    <property type="match status" value="2"/>
</dbReference>
<dbReference type="Pfam" id="PF26076">
    <property type="entry name" value="WHD_DDX60"/>
    <property type="match status" value="1"/>
</dbReference>
<feature type="region of interest" description="Disordered" evidence="7">
    <location>
        <begin position="1"/>
        <end position="72"/>
    </location>
</feature>
<gene>
    <name evidence="10" type="primary">LOC100077504</name>
</gene>
<dbReference type="GeneID" id="100077504"/>
<dbReference type="GO" id="GO:0004386">
    <property type="term" value="F:helicase activity"/>
    <property type="evidence" value="ECO:0007669"/>
    <property type="project" value="UniProtKB-KW"/>
</dbReference>
<dbReference type="SMART" id="SM00490">
    <property type="entry name" value="HELICc"/>
    <property type="match status" value="1"/>
</dbReference>
<dbReference type="OrthoDB" id="64767at2759"/>
<dbReference type="GeneTree" id="ENSGT00940000157188"/>
<dbReference type="Pfam" id="PF00270">
    <property type="entry name" value="DEAD"/>
    <property type="match status" value="1"/>
</dbReference>
<dbReference type="PROSITE" id="PS51192">
    <property type="entry name" value="HELICASE_ATP_BIND_1"/>
    <property type="match status" value="1"/>
</dbReference>
<dbReference type="PANTHER" id="PTHR44533:SF5">
    <property type="entry name" value="DEXD_H-BOX HELICASE 60"/>
    <property type="match status" value="1"/>
</dbReference>
<dbReference type="InterPro" id="IPR014001">
    <property type="entry name" value="Helicase_ATP-bd"/>
</dbReference>
<keyword evidence="11" id="KW-1185">Reference proteome</keyword>
<evidence type="ECO:0000256" key="5">
    <source>
        <dbReference type="ARBA" id="ARBA00022840"/>
    </source>
</evidence>
<keyword evidence="2" id="KW-0547">Nucleotide-binding</keyword>
<keyword evidence="3" id="KW-0378">Hydrolase</keyword>
<evidence type="ECO:0000256" key="4">
    <source>
        <dbReference type="ARBA" id="ARBA00022806"/>
    </source>
</evidence>
<evidence type="ECO:0000259" key="8">
    <source>
        <dbReference type="PROSITE" id="PS51192"/>
    </source>
</evidence>
<organism evidence="10 11">
    <name type="scientific">Ornithorhynchus anatinus</name>
    <name type="common">Duckbill platypus</name>
    <dbReference type="NCBI Taxonomy" id="9258"/>
    <lineage>
        <taxon>Eukaryota</taxon>
        <taxon>Metazoa</taxon>
        <taxon>Chordata</taxon>
        <taxon>Craniata</taxon>
        <taxon>Vertebrata</taxon>
        <taxon>Euteleostomi</taxon>
        <taxon>Mammalia</taxon>
        <taxon>Monotremata</taxon>
        <taxon>Ornithorhynchidae</taxon>
        <taxon>Ornithorhynchus</taxon>
    </lineage>
</organism>
<name>A0A6I8P133_ORNAN</name>
<evidence type="ECO:0000256" key="7">
    <source>
        <dbReference type="SAM" id="MobiDB-lite"/>
    </source>
</evidence>
<feature type="compositionally biased region" description="Acidic residues" evidence="7">
    <location>
        <begin position="7"/>
        <end position="27"/>
    </location>
</feature>
<accession>A0A6I8P133</accession>
<feature type="coiled-coil region" evidence="6">
    <location>
        <begin position="1225"/>
        <end position="1283"/>
    </location>
</feature>
<evidence type="ECO:0000256" key="6">
    <source>
        <dbReference type="SAM" id="Coils"/>
    </source>
</evidence>
<feature type="compositionally biased region" description="Polar residues" evidence="7">
    <location>
        <begin position="62"/>
        <end position="71"/>
    </location>
</feature>